<protein>
    <submittedName>
        <fullName evidence="2">Uncharacterized protein</fullName>
    </submittedName>
</protein>
<comment type="caution">
    <text evidence="2">The sequence shown here is derived from an EMBL/GenBank/DDBJ whole genome shotgun (WGS) entry which is preliminary data.</text>
</comment>
<dbReference type="PANTHER" id="PTHR28280">
    <property type="entry name" value="SHUTTLING PRE-60S FACTOR ECM1"/>
    <property type="match status" value="1"/>
</dbReference>
<dbReference type="EMBL" id="JABCYN010000032">
    <property type="protein sequence ID" value="KAF6008981.1"/>
    <property type="molecule type" value="Genomic_DNA"/>
</dbReference>
<dbReference type="GO" id="GO:0030687">
    <property type="term" value="C:preribosome, large subunit precursor"/>
    <property type="evidence" value="ECO:0007669"/>
    <property type="project" value="TreeGrafter"/>
</dbReference>
<dbReference type="AlphaFoldDB" id="A0A8H6BCC2"/>
<gene>
    <name evidence="2" type="ORF">HII12_003870</name>
</gene>
<dbReference type="GO" id="GO:0000055">
    <property type="term" value="P:ribosomal large subunit export from nucleus"/>
    <property type="evidence" value="ECO:0007669"/>
    <property type="project" value="TreeGrafter"/>
</dbReference>
<name>A0A8H6BCC2_DEKBR</name>
<proteinExistence type="predicted"/>
<dbReference type="Proteomes" id="UP000568158">
    <property type="component" value="Unassembled WGS sequence"/>
</dbReference>
<evidence type="ECO:0000313" key="2">
    <source>
        <dbReference type="EMBL" id="KAF6008981.1"/>
    </source>
</evidence>
<feature type="region of interest" description="Disordered" evidence="1">
    <location>
        <begin position="143"/>
        <end position="189"/>
    </location>
</feature>
<dbReference type="GO" id="GO:0005730">
    <property type="term" value="C:nucleolus"/>
    <property type="evidence" value="ECO:0007669"/>
    <property type="project" value="TreeGrafter"/>
</dbReference>
<reference evidence="2 3" key="1">
    <citation type="journal article" date="2020" name="Appl. Microbiol. Biotechnol.">
        <title>Targeted gene deletion in Brettanomyces bruxellensis with an expression-free CRISPR-Cas9 system.</title>
        <authorList>
            <person name="Varela C."/>
            <person name="Bartel C."/>
            <person name="Onetto C."/>
            <person name="Borneman A."/>
        </authorList>
    </citation>
    <scope>NUCLEOTIDE SEQUENCE [LARGE SCALE GENOMIC DNA]</scope>
    <source>
        <strain evidence="2 3">AWRI1613</strain>
    </source>
</reference>
<dbReference type="InterPro" id="IPR053278">
    <property type="entry name" value="Pre-60S_factor_ECM1"/>
</dbReference>
<sequence length="189" mass="21979">MARAISRRSRAARRGEVDPDVEQDSQIQQLDSLPRAENTDVIGPMIRASLKKNQRLLDIKLEKKHHRNSKDVTETHTNMISRAVKSRRRRGVSVNGRLSKRIEETIKRRNQRRYLRSSDWDAVNKMAKDAVTKEDVDAAGKIPSKDRVDDEMDMDEVHEDKKNLSENLTDQIEEKKTKNMFDLLEEENS</sequence>
<evidence type="ECO:0000256" key="1">
    <source>
        <dbReference type="SAM" id="MobiDB-lite"/>
    </source>
</evidence>
<feature type="compositionally biased region" description="Basic residues" evidence="1">
    <location>
        <begin position="1"/>
        <end position="12"/>
    </location>
</feature>
<feature type="region of interest" description="Disordered" evidence="1">
    <location>
        <begin position="1"/>
        <end position="39"/>
    </location>
</feature>
<organism evidence="2 3">
    <name type="scientific">Dekkera bruxellensis</name>
    <name type="common">Brettanomyces custersii</name>
    <dbReference type="NCBI Taxonomy" id="5007"/>
    <lineage>
        <taxon>Eukaryota</taxon>
        <taxon>Fungi</taxon>
        <taxon>Dikarya</taxon>
        <taxon>Ascomycota</taxon>
        <taxon>Saccharomycotina</taxon>
        <taxon>Pichiomycetes</taxon>
        <taxon>Pichiales</taxon>
        <taxon>Pichiaceae</taxon>
        <taxon>Brettanomyces</taxon>
    </lineage>
</organism>
<dbReference type="PANTHER" id="PTHR28280:SF1">
    <property type="entry name" value="SHUTTLING PRE-60S FACTOR ECM1"/>
    <property type="match status" value="1"/>
</dbReference>
<accession>A0A8H6BCC2</accession>
<evidence type="ECO:0000313" key="3">
    <source>
        <dbReference type="Proteomes" id="UP000568158"/>
    </source>
</evidence>